<sequence length="233" mass="25765">MAPPTKQSRPLGLIIDETLTDLAQDTSAAKPKDSDSEVGPQVSVVTDPDMNGTLPAISDIYNLIATKMNTDIVDRNGLWEPLCGLKGHDAISFTRERFASVTGVCATTLREVAKAAGEINKYLNRKDWSQKEAALKEETDPVFHALVKRFAKVSRDCNTTLERMPESQWRAIALTNYILVGLQYPRIAVNNELRRPAISDISAFLAMNPRNFDIASVRQTSNNAADTNSPEFR</sequence>
<name>A0A0F7TX14_PENBI</name>
<protein>
    <submittedName>
        <fullName evidence="2">Uncharacterized protein</fullName>
    </submittedName>
</protein>
<dbReference type="EMBL" id="CDHK01000008">
    <property type="protein sequence ID" value="CEJ60451.1"/>
    <property type="molecule type" value="Genomic_DNA"/>
</dbReference>
<evidence type="ECO:0000313" key="2">
    <source>
        <dbReference type="EMBL" id="CEJ60451.1"/>
    </source>
</evidence>
<feature type="region of interest" description="Disordered" evidence="1">
    <location>
        <begin position="24"/>
        <end position="49"/>
    </location>
</feature>
<dbReference type="AlphaFoldDB" id="A0A0F7TX14"/>
<dbReference type="Proteomes" id="UP000042958">
    <property type="component" value="Unassembled WGS sequence"/>
</dbReference>
<dbReference type="OrthoDB" id="10519237at2759"/>
<reference evidence="3" key="1">
    <citation type="journal article" date="2015" name="Genome Announc.">
        <title>Draft genome sequence of the fungus Penicillium brasilianum MG11.</title>
        <authorList>
            <person name="Horn F."/>
            <person name="Linde J."/>
            <person name="Mattern D.J."/>
            <person name="Walther G."/>
            <person name="Guthke R."/>
            <person name="Brakhage A.A."/>
            <person name="Valiante V."/>
        </authorList>
    </citation>
    <scope>NUCLEOTIDE SEQUENCE [LARGE SCALE GENOMIC DNA]</scope>
    <source>
        <strain evidence="3">MG11</strain>
    </source>
</reference>
<proteinExistence type="predicted"/>
<gene>
    <name evidence="2" type="ORF">PMG11_09024</name>
</gene>
<accession>A0A0F7TX14</accession>
<evidence type="ECO:0000256" key="1">
    <source>
        <dbReference type="SAM" id="MobiDB-lite"/>
    </source>
</evidence>
<keyword evidence="3" id="KW-1185">Reference proteome</keyword>
<evidence type="ECO:0000313" key="3">
    <source>
        <dbReference type="Proteomes" id="UP000042958"/>
    </source>
</evidence>
<organism evidence="2 3">
    <name type="scientific">Penicillium brasilianum</name>
    <dbReference type="NCBI Taxonomy" id="104259"/>
    <lineage>
        <taxon>Eukaryota</taxon>
        <taxon>Fungi</taxon>
        <taxon>Dikarya</taxon>
        <taxon>Ascomycota</taxon>
        <taxon>Pezizomycotina</taxon>
        <taxon>Eurotiomycetes</taxon>
        <taxon>Eurotiomycetidae</taxon>
        <taxon>Eurotiales</taxon>
        <taxon>Aspergillaceae</taxon>
        <taxon>Penicillium</taxon>
    </lineage>
</organism>